<comment type="function">
    <text evidence="1 10">Catalyzes the insertion of molybdate into adenylated molybdopterin with the concomitant release of AMP.</text>
</comment>
<dbReference type="InterPro" id="IPR005111">
    <property type="entry name" value="MoeA_C_domain_IV"/>
</dbReference>
<keyword evidence="7 10" id="KW-0500">Molybdenum</keyword>
<evidence type="ECO:0000256" key="10">
    <source>
        <dbReference type="RuleBase" id="RU365090"/>
    </source>
</evidence>
<evidence type="ECO:0000259" key="11">
    <source>
        <dbReference type="SMART" id="SM00852"/>
    </source>
</evidence>
<dbReference type="SUPFAM" id="SSF63882">
    <property type="entry name" value="MoeA N-terminal region -like"/>
    <property type="match status" value="1"/>
</dbReference>
<dbReference type="Gene3D" id="2.170.190.11">
    <property type="entry name" value="Molybdopterin biosynthesis moea protein, domain 3"/>
    <property type="match status" value="1"/>
</dbReference>
<dbReference type="Pfam" id="PF00994">
    <property type="entry name" value="MoCF_biosynth"/>
    <property type="match status" value="1"/>
</dbReference>
<evidence type="ECO:0000256" key="9">
    <source>
        <dbReference type="ARBA" id="ARBA00047317"/>
    </source>
</evidence>
<dbReference type="GO" id="GO:0005829">
    <property type="term" value="C:cytosol"/>
    <property type="evidence" value="ECO:0007669"/>
    <property type="project" value="TreeGrafter"/>
</dbReference>
<dbReference type="InterPro" id="IPR001453">
    <property type="entry name" value="MoaB/Mog_dom"/>
</dbReference>
<keyword evidence="8 10" id="KW-0501">Molybdenum cofactor biosynthesis</keyword>
<evidence type="ECO:0000256" key="1">
    <source>
        <dbReference type="ARBA" id="ARBA00002901"/>
    </source>
</evidence>
<dbReference type="InterPro" id="IPR036688">
    <property type="entry name" value="MoeA_C_domain_IV_sf"/>
</dbReference>
<dbReference type="PANTHER" id="PTHR10192">
    <property type="entry name" value="MOLYBDOPTERIN BIOSYNTHESIS PROTEIN"/>
    <property type="match status" value="1"/>
</dbReference>
<comment type="function">
    <text evidence="2">May be involved in the biosynthesis of molybdopterin.</text>
</comment>
<gene>
    <name evidence="12" type="ORF">JIR001_02830</name>
</gene>
<evidence type="ECO:0000313" key="12">
    <source>
        <dbReference type="EMBL" id="BCU80500.1"/>
    </source>
</evidence>
<evidence type="ECO:0000256" key="6">
    <source>
        <dbReference type="ARBA" id="ARBA00021108"/>
    </source>
</evidence>
<sequence length="621" mass="68103">MRQTEWKLAPLDEARERFLREVRFSPSVESVPVLKAHDRITAKPVVARRSVPEYPLAAMDGVAVRAEMTVQAAPDNPVQLSLGREAIWIDTGDPLPDFADAIIPVEQIGVVDEQKVQIFNPVPSWKHIRMVGEDVCAGETILPANHRIRPIDLGVMLASGVEEVSVWKPPRVAVIPTGSELVLPGQAPERGQIVESNGTMISGYLREWGAVPDYCGIVPDEPDHLLQSVQSAVKKCDMVVLNAGSSAGSEDFTVSVIRKLGRVVQHGVATRPGKPVILGIVEGKPVVGLPGYPISAYLGLQWFVRPLIEKWFGVKMGEANEIRVRLGTDVVVKTGAEDFVRVAVGEVRGEMVAYPLAKGAGVASSLSRADGWLRVPTDHNGWKAGESVTVELIRPRGSWKSRLLVAGEPDAGLDVLADQLSSRGFTLFPLPMGQEEGWHTLWEGRCHLVLSAGDISETKKVEMKDPSWVRIHGWRRVRGWMMRSVSGPGSISKWLRQGAQLMIHPSGTRSRQWLEAQWADWGINPEDMQYRVAANDRQIGAAIAAGAADIGIGCPAVAREFGLLFVPAWEEDVQFVAPKDWLRSSMGRLLMEELQSPSFRTRLEMMGGYRCGKSGEMIGSF</sequence>
<dbReference type="PANTHER" id="PTHR10192:SF16">
    <property type="entry name" value="MOLYBDOPTERIN MOLYBDENUMTRANSFERASE"/>
    <property type="match status" value="1"/>
</dbReference>
<evidence type="ECO:0000256" key="2">
    <source>
        <dbReference type="ARBA" id="ARBA00003487"/>
    </source>
</evidence>
<proteinExistence type="inferred from homology"/>
<keyword evidence="10" id="KW-0479">Metal-binding</keyword>
<dbReference type="Gene3D" id="3.90.105.10">
    <property type="entry name" value="Molybdopterin biosynthesis moea protein, domain 2"/>
    <property type="match status" value="1"/>
</dbReference>
<dbReference type="GO" id="GO:0046872">
    <property type="term" value="F:metal ion binding"/>
    <property type="evidence" value="ECO:0007669"/>
    <property type="project" value="UniProtKB-UniRule"/>
</dbReference>
<dbReference type="InterPro" id="IPR024370">
    <property type="entry name" value="PBP_domain"/>
</dbReference>
<dbReference type="SUPFAM" id="SSF53218">
    <property type="entry name" value="Molybdenum cofactor biosynthesis proteins"/>
    <property type="match status" value="1"/>
</dbReference>
<keyword evidence="10" id="KW-0808">Transferase</keyword>
<dbReference type="InterPro" id="IPR036135">
    <property type="entry name" value="MoeA_linker/N_sf"/>
</dbReference>
<evidence type="ECO:0000256" key="5">
    <source>
        <dbReference type="ARBA" id="ARBA00013269"/>
    </source>
</evidence>
<reference evidence="12" key="1">
    <citation type="journal article" date="2013" name="Int. J. Syst. Evol. Microbiol.">
        <title>Polycladomyces abyssicola gen. nov., sp. nov., a thermophilic filamentous bacterium isolated from hemipelagic sediment.</title>
        <authorList>
            <person name="Tsubouchi T."/>
            <person name="Shimane Y."/>
            <person name="Mori K."/>
            <person name="Usui K."/>
            <person name="Hiraki T."/>
            <person name="Tame A."/>
            <person name="Uematsu K."/>
            <person name="Maruyama T."/>
            <person name="Hatada Y."/>
        </authorList>
    </citation>
    <scope>NUCLEOTIDE SEQUENCE</scope>
    <source>
        <strain evidence="12">JIR-001</strain>
    </source>
</reference>
<dbReference type="Gene3D" id="3.40.980.10">
    <property type="entry name" value="MoaB/Mog-like domain"/>
    <property type="match status" value="1"/>
</dbReference>
<dbReference type="KEGG" id="pabs:JIR001_02830"/>
<evidence type="ECO:0000313" key="13">
    <source>
        <dbReference type="Proteomes" id="UP000677436"/>
    </source>
</evidence>
<feature type="domain" description="MoaB/Mog" evidence="11">
    <location>
        <begin position="173"/>
        <end position="310"/>
    </location>
</feature>
<comment type="cofactor">
    <cofactor evidence="10">
        <name>Mg(2+)</name>
        <dbReference type="ChEBI" id="CHEBI:18420"/>
    </cofactor>
</comment>
<dbReference type="EC" id="2.10.1.1" evidence="5 10"/>
<dbReference type="GO" id="GO:0061599">
    <property type="term" value="F:molybdopterin molybdotransferase activity"/>
    <property type="evidence" value="ECO:0007669"/>
    <property type="project" value="UniProtKB-UniRule"/>
</dbReference>
<evidence type="ECO:0000256" key="4">
    <source>
        <dbReference type="ARBA" id="ARBA00010763"/>
    </source>
</evidence>
<dbReference type="Gene3D" id="2.40.340.10">
    <property type="entry name" value="MoeA, C-terminal, domain IV"/>
    <property type="match status" value="1"/>
</dbReference>
<dbReference type="UniPathway" id="UPA00344"/>
<keyword evidence="13" id="KW-1185">Reference proteome</keyword>
<comment type="pathway">
    <text evidence="3 10">Cofactor biosynthesis; molybdopterin biosynthesis.</text>
</comment>
<dbReference type="NCBIfam" id="TIGR00177">
    <property type="entry name" value="molyb_syn"/>
    <property type="match status" value="1"/>
</dbReference>
<comment type="catalytic activity">
    <reaction evidence="9">
        <text>adenylyl-molybdopterin + molybdate = Mo-molybdopterin + AMP + H(+)</text>
        <dbReference type="Rhea" id="RHEA:35047"/>
        <dbReference type="ChEBI" id="CHEBI:15378"/>
        <dbReference type="ChEBI" id="CHEBI:36264"/>
        <dbReference type="ChEBI" id="CHEBI:62727"/>
        <dbReference type="ChEBI" id="CHEBI:71302"/>
        <dbReference type="ChEBI" id="CHEBI:456215"/>
        <dbReference type="EC" id="2.10.1.1"/>
    </reaction>
</comment>
<dbReference type="PROSITE" id="PS01079">
    <property type="entry name" value="MOCF_BIOSYNTHESIS_2"/>
    <property type="match status" value="1"/>
</dbReference>
<dbReference type="InterPro" id="IPR008284">
    <property type="entry name" value="MoCF_biosynth_CS"/>
</dbReference>
<comment type="similarity">
    <text evidence="4 10">Belongs to the MoeA family.</text>
</comment>
<dbReference type="RefSeq" id="WP_212773869.1">
    <property type="nucleotide sequence ID" value="NZ_AP024601.1"/>
</dbReference>
<dbReference type="SUPFAM" id="SSF63867">
    <property type="entry name" value="MoeA C-terminal domain-like"/>
    <property type="match status" value="1"/>
</dbReference>
<dbReference type="Pfam" id="PF03454">
    <property type="entry name" value="MoeA_C"/>
    <property type="match status" value="1"/>
</dbReference>
<dbReference type="AlphaFoldDB" id="A0A8D5UEC8"/>
<accession>A0A8D5UEC8</accession>
<dbReference type="InterPro" id="IPR038987">
    <property type="entry name" value="MoeA-like"/>
</dbReference>
<protein>
    <recommendedName>
        <fullName evidence="6 10">Molybdopterin molybdenumtransferase</fullName>
        <ecNumber evidence="5 10">2.10.1.1</ecNumber>
    </recommendedName>
</protein>
<evidence type="ECO:0000256" key="7">
    <source>
        <dbReference type="ARBA" id="ARBA00022505"/>
    </source>
</evidence>
<keyword evidence="10" id="KW-0460">Magnesium</keyword>
<dbReference type="Pfam" id="PF12727">
    <property type="entry name" value="PBP_like"/>
    <property type="match status" value="1"/>
</dbReference>
<dbReference type="NCBIfam" id="NF011068">
    <property type="entry name" value="PRK14498.1"/>
    <property type="match status" value="1"/>
</dbReference>
<evidence type="ECO:0000256" key="3">
    <source>
        <dbReference type="ARBA" id="ARBA00005046"/>
    </source>
</evidence>
<dbReference type="InterPro" id="IPR005110">
    <property type="entry name" value="MoeA_linker/N"/>
</dbReference>
<evidence type="ECO:0000256" key="8">
    <source>
        <dbReference type="ARBA" id="ARBA00023150"/>
    </source>
</evidence>
<dbReference type="Proteomes" id="UP000677436">
    <property type="component" value="Chromosome"/>
</dbReference>
<dbReference type="SMART" id="SM00852">
    <property type="entry name" value="MoCF_biosynth"/>
    <property type="match status" value="1"/>
</dbReference>
<reference evidence="12" key="2">
    <citation type="journal article" date="2021" name="Microbiol. Resour. Announc.">
        <title>Complete Genome Sequence of Polycladomyces abyssicola JIR-001T, Isolated from Hemipelagic Sediment in Deep Seawater.</title>
        <authorList>
            <person name="Tsubouchi T."/>
            <person name="Kaneko Y."/>
        </authorList>
    </citation>
    <scope>NUCLEOTIDE SEQUENCE</scope>
    <source>
        <strain evidence="12">JIR-001</strain>
    </source>
</reference>
<dbReference type="CDD" id="cd00887">
    <property type="entry name" value="MoeA"/>
    <property type="match status" value="1"/>
</dbReference>
<dbReference type="GO" id="GO:0006777">
    <property type="term" value="P:Mo-molybdopterin cofactor biosynthetic process"/>
    <property type="evidence" value="ECO:0007669"/>
    <property type="project" value="UniProtKB-UniRule"/>
</dbReference>
<organism evidence="12 13">
    <name type="scientific">Polycladomyces abyssicola</name>
    <dbReference type="NCBI Taxonomy" id="1125966"/>
    <lineage>
        <taxon>Bacteria</taxon>
        <taxon>Bacillati</taxon>
        <taxon>Bacillota</taxon>
        <taxon>Bacilli</taxon>
        <taxon>Bacillales</taxon>
        <taxon>Thermoactinomycetaceae</taxon>
        <taxon>Polycladomyces</taxon>
    </lineage>
</organism>
<name>A0A8D5UEC8_9BACL</name>
<dbReference type="EMBL" id="AP024601">
    <property type="protein sequence ID" value="BCU80500.1"/>
    <property type="molecule type" value="Genomic_DNA"/>
</dbReference>
<dbReference type="InterPro" id="IPR036425">
    <property type="entry name" value="MoaB/Mog-like_dom_sf"/>
</dbReference>
<dbReference type="Pfam" id="PF03453">
    <property type="entry name" value="MoeA_N"/>
    <property type="match status" value="1"/>
</dbReference>